<reference evidence="2 3" key="1">
    <citation type="submission" date="2015-06" db="EMBL/GenBank/DDBJ databases">
        <authorList>
            <person name="Wibberg Daniel"/>
        </authorList>
    </citation>
    <scope>NUCLEOTIDE SEQUENCE [LARGE SCALE GENOMIC DNA]</scope>
    <source>
        <strain evidence="2 3">T3/55T</strain>
    </source>
</reference>
<name>A0A0H5SYJ9_HERHM</name>
<protein>
    <recommendedName>
        <fullName evidence="1">CheW-like domain-containing protein</fullName>
    </recommendedName>
</protein>
<dbReference type="SUPFAM" id="SSF50341">
    <property type="entry name" value="CheW-like"/>
    <property type="match status" value="1"/>
</dbReference>
<dbReference type="InterPro" id="IPR002545">
    <property type="entry name" value="CheW-lke_dom"/>
</dbReference>
<dbReference type="PROSITE" id="PS50851">
    <property type="entry name" value="CHEW"/>
    <property type="match status" value="1"/>
</dbReference>
<evidence type="ECO:0000313" key="2">
    <source>
        <dbReference type="EMBL" id="CRZ35463.1"/>
    </source>
</evidence>
<keyword evidence="3" id="KW-1185">Reference proteome</keyword>
<dbReference type="SMART" id="SM00260">
    <property type="entry name" value="CheW"/>
    <property type="match status" value="1"/>
</dbReference>
<dbReference type="Gene3D" id="2.30.30.40">
    <property type="entry name" value="SH3 Domains"/>
    <property type="match status" value="1"/>
</dbReference>
<dbReference type="Pfam" id="PF01584">
    <property type="entry name" value="CheW"/>
    <property type="match status" value="1"/>
</dbReference>
<dbReference type="RefSeq" id="WP_103203544.1">
    <property type="nucleotide sequence ID" value="NZ_CVTD020000025.1"/>
</dbReference>
<evidence type="ECO:0000313" key="3">
    <source>
        <dbReference type="Proteomes" id="UP000236497"/>
    </source>
</evidence>
<dbReference type="InterPro" id="IPR036061">
    <property type="entry name" value="CheW-like_dom_sf"/>
</dbReference>
<sequence length="151" mass="16879">MSIKQAVFQINGEEYGLDITKVSTIEKDLEVVKAEKMPKNIKGKINLRGTEIPVFSLRRKFNLPDEEADKDTRYLITNAGDVQIALEVDLVKGIKDFDQSDVFDVPEVLKNSGTSYLKSIAYSDGELILLLDSNLLLSDDEVNALKMPKSN</sequence>
<dbReference type="AlphaFoldDB" id="A0A0H5SYJ9"/>
<dbReference type="Proteomes" id="UP000236497">
    <property type="component" value="Unassembled WGS sequence"/>
</dbReference>
<dbReference type="GO" id="GO:0005829">
    <property type="term" value="C:cytosol"/>
    <property type="evidence" value="ECO:0007669"/>
    <property type="project" value="TreeGrafter"/>
</dbReference>
<evidence type="ECO:0000259" key="1">
    <source>
        <dbReference type="PROSITE" id="PS50851"/>
    </source>
</evidence>
<accession>A0A0H5SYJ9</accession>
<organism evidence="2 3">
    <name type="scientific">Herbinix hemicellulosilytica</name>
    <dbReference type="NCBI Taxonomy" id="1564487"/>
    <lineage>
        <taxon>Bacteria</taxon>
        <taxon>Bacillati</taxon>
        <taxon>Bacillota</taxon>
        <taxon>Clostridia</taxon>
        <taxon>Lachnospirales</taxon>
        <taxon>Lachnospiraceae</taxon>
        <taxon>Herbinix</taxon>
    </lineage>
</organism>
<dbReference type="PANTHER" id="PTHR22617:SF23">
    <property type="entry name" value="CHEMOTAXIS PROTEIN CHEW"/>
    <property type="match status" value="1"/>
</dbReference>
<feature type="domain" description="CheW-like" evidence="1">
    <location>
        <begin position="2"/>
        <end position="142"/>
    </location>
</feature>
<gene>
    <name evidence="2" type="ORF">HHT355_2274</name>
</gene>
<dbReference type="GO" id="GO:0007165">
    <property type="term" value="P:signal transduction"/>
    <property type="evidence" value="ECO:0007669"/>
    <property type="project" value="InterPro"/>
</dbReference>
<dbReference type="InterPro" id="IPR039315">
    <property type="entry name" value="CheW"/>
</dbReference>
<dbReference type="Gene3D" id="2.40.50.180">
    <property type="entry name" value="CheA-289, Domain 4"/>
    <property type="match status" value="1"/>
</dbReference>
<dbReference type="EMBL" id="CVTD020000025">
    <property type="protein sequence ID" value="CRZ35463.1"/>
    <property type="molecule type" value="Genomic_DNA"/>
</dbReference>
<proteinExistence type="predicted"/>
<dbReference type="PANTHER" id="PTHR22617">
    <property type="entry name" value="CHEMOTAXIS SENSOR HISTIDINE KINASE-RELATED"/>
    <property type="match status" value="1"/>
</dbReference>
<dbReference type="OrthoDB" id="9794382at2"/>
<dbReference type="GO" id="GO:0006935">
    <property type="term" value="P:chemotaxis"/>
    <property type="evidence" value="ECO:0007669"/>
    <property type="project" value="InterPro"/>
</dbReference>